<keyword evidence="3" id="KW-0808">Transferase</keyword>
<dbReference type="GO" id="GO:0002128">
    <property type="term" value="P:tRNA nucleoside ribose methylation"/>
    <property type="evidence" value="ECO:0007669"/>
    <property type="project" value="TreeGrafter"/>
</dbReference>
<dbReference type="Gene3D" id="1.10.8.590">
    <property type="match status" value="1"/>
</dbReference>
<dbReference type="OrthoDB" id="9806346at2"/>
<dbReference type="Gene3D" id="3.40.1280.10">
    <property type="match status" value="1"/>
</dbReference>
<keyword evidence="2 5" id="KW-0489">Methyltransferase</keyword>
<dbReference type="Proteomes" id="UP000003922">
    <property type="component" value="Unassembled WGS sequence"/>
</dbReference>
<dbReference type="InterPro" id="IPR029026">
    <property type="entry name" value="tRNA_m1G_MTases_N"/>
</dbReference>
<dbReference type="RefSeq" id="WP_007306223.1">
    <property type="nucleotide sequence ID" value="NZ_AADV02000039.1"/>
</dbReference>
<dbReference type="KEGG" id="cwa:CwatDRAFT_2722"/>
<dbReference type="EMBL" id="AADV02000039">
    <property type="protein sequence ID" value="EAM50089.1"/>
    <property type="molecule type" value="Genomic_DNA"/>
</dbReference>
<keyword evidence="4 5" id="KW-0949">S-adenosyl-L-methionine</keyword>
<dbReference type="InterPro" id="IPR029028">
    <property type="entry name" value="Alpha/beta_knot_MTases"/>
</dbReference>
<dbReference type="SUPFAM" id="SSF75217">
    <property type="entry name" value="alpha/beta knot"/>
    <property type="match status" value="1"/>
</dbReference>
<dbReference type="InterPro" id="IPR001537">
    <property type="entry name" value="SpoU_MeTrfase"/>
</dbReference>
<proteinExistence type="inferred from homology"/>
<reference evidence="7" key="1">
    <citation type="submission" date="2004-02" db="EMBL/GenBank/DDBJ databases">
        <authorList>
            <consortium name="DOE Joint Genome Institute"/>
        </authorList>
    </citation>
    <scope>NUCLEOTIDE SEQUENCE [LARGE SCALE GENOMIC DNA]</scope>
    <source>
        <strain evidence="7">WH 8501</strain>
    </source>
</reference>
<evidence type="ECO:0000256" key="2">
    <source>
        <dbReference type="ARBA" id="ARBA00022603"/>
    </source>
</evidence>
<dbReference type="AlphaFoldDB" id="Q4C1Q1"/>
<comment type="caution">
    <text evidence="7">The sequence shown here is derived from an EMBL/GenBank/DDBJ whole genome shotgun (WGS) entry which is preliminary data.</text>
</comment>
<comment type="function">
    <text evidence="5">Catalyzes the formation of 2'O-methylated cytidine (Cm32) or 2'O-methylated uridine (Um32) at position 32 in tRNA.</text>
</comment>
<comment type="subunit">
    <text evidence="5">Homodimer.</text>
</comment>
<accession>Q4C1Q1</accession>
<dbReference type="GO" id="GO:0005829">
    <property type="term" value="C:cytosol"/>
    <property type="evidence" value="ECO:0007669"/>
    <property type="project" value="TreeGrafter"/>
</dbReference>
<dbReference type="GO" id="GO:0106339">
    <property type="term" value="F:tRNA (cytidine(32)-2'-O)-methyltransferase activity"/>
    <property type="evidence" value="ECO:0007669"/>
    <property type="project" value="RHEA"/>
</dbReference>
<dbReference type="NCBIfam" id="TIGR00050">
    <property type="entry name" value="rRNA_methyl_1"/>
    <property type="match status" value="1"/>
</dbReference>
<keyword evidence="5" id="KW-0963">Cytoplasm</keyword>
<dbReference type="GeneID" id="88766917"/>
<protein>
    <recommendedName>
        <fullName evidence="5">tRNA (cytidine/uridine-2'-O-)-methyltransferase TrmJ</fullName>
        <ecNumber evidence="5">2.1.1.200</ecNumber>
    </recommendedName>
    <alternativeName>
        <fullName evidence="5">tRNA (cytidine(32)/uridine(32)-2'-O)-methyltransferase</fullName>
    </alternativeName>
    <alternativeName>
        <fullName evidence="5">tRNA Cm32/Um32 methyltransferase</fullName>
    </alternativeName>
</protein>
<evidence type="ECO:0000259" key="6">
    <source>
        <dbReference type="Pfam" id="PF00588"/>
    </source>
</evidence>
<sequence>MKETALARVRIVLVEPAGPLNVGSVARVMKNMGLHQLILVKPHCDRLGDEARLMAVHGVDVLEQSQVVETIPEALQGCQRIIATTGRSLSLPTHLETPRGALPWLLAEGLNSALMFGTEDRGLNNEELKYAQRFVSIPANPDYPSLNLAQAVAVCSYELYQAAQDPLESETDSYFEGASFELLEGYYQHLEEVLLKIGYLYPHTAKARLEKFRRLYNKANLTPEEVALLRGILRQVNWAAQFIPSKNK</sequence>
<comment type="catalytic activity">
    <reaction evidence="5">
        <text>cytidine(32) in tRNA + S-adenosyl-L-methionine = 2'-O-methylcytidine(32) in tRNA + S-adenosyl-L-homocysteine + H(+)</text>
        <dbReference type="Rhea" id="RHEA:42932"/>
        <dbReference type="Rhea" id="RHEA-COMP:10288"/>
        <dbReference type="Rhea" id="RHEA-COMP:10289"/>
        <dbReference type="ChEBI" id="CHEBI:15378"/>
        <dbReference type="ChEBI" id="CHEBI:57856"/>
        <dbReference type="ChEBI" id="CHEBI:59789"/>
        <dbReference type="ChEBI" id="CHEBI:74495"/>
        <dbReference type="ChEBI" id="CHEBI:82748"/>
        <dbReference type="EC" id="2.1.1.200"/>
    </reaction>
</comment>
<evidence type="ECO:0000256" key="1">
    <source>
        <dbReference type="ARBA" id="ARBA00007228"/>
    </source>
</evidence>
<dbReference type="EC" id="2.1.1.200" evidence="5"/>
<dbReference type="PIRSF" id="PIRSF004808">
    <property type="entry name" value="LasT"/>
    <property type="match status" value="1"/>
</dbReference>
<gene>
    <name evidence="5" type="primary">trmJ</name>
    <name evidence="7" type="ORF">CwatDRAFT_2722</name>
</gene>
<keyword evidence="8" id="KW-1185">Reference proteome</keyword>
<feature type="domain" description="tRNA/rRNA methyltransferase SpoU type" evidence="6">
    <location>
        <begin position="9"/>
        <end position="157"/>
    </location>
</feature>
<dbReference type="GO" id="GO:0160206">
    <property type="term" value="F:tRNA (cytidine(32)/uridine(32)-2'-O)-methyltransferase activity"/>
    <property type="evidence" value="ECO:0007669"/>
    <property type="project" value="UniProtKB-EC"/>
</dbReference>
<comment type="subcellular location">
    <subcellularLocation>
        <location evidence="5">Cytoplasm</location>
    </subcellularLocation>
</comment>
<reference evidence="7" key="2">
    <citation type="submission" date="2005-06" db="EMBL/GenBank/DDBJ databases">
        <title>Sequencing of the draft genome and assembly of Crocosphaera watsonii WH 8501.</title>
        <authorList>
            <consortium name="US DOE Joint Genome Institute (JGI-PGF)"/>
            <person name="Copeland A."/>
            <person name="Lucas S."/>
            <person name="Lapidus A."/>
            <person name="Barry K."/>
            <person name="Detter C."/>
            <person name="Glavina T."/>
            <person name="Hammon N."/>
            <person name="Israni S."/>
            <person name="Pitluck S."/>
            <person name="Richardson P."/>
        </authorList>
    </citation>
    <scope>NUCLEOTIDE SEQUENCE [LARGE SCALE GENOMIC DNA]</scope>
    <source>
        <strain evidence="7">WH 8501</strain>
    </source>
</reference>
<dbReference type="Pfam" id="PF00588">
    <property type="entry name" value="SpoU_methylase"/>
    <property type="match status" value="1"/>
</dbReference>
<dbReference type="InterPro" id="IPR004384">
    <property type="entry name" value="RNA_MeTrfase_TrmJ/LasT"/>
</dbReference>
<dbReference type="PANTHER" id="PTHR42786">
    <property type="entry name" value="TRNA/RRNA METHYLTRANSFERASE"/>
    <property type="match status" value="1"/>
</dbReference>
<evidence type="ECO:0000313" key="8">
    <source>
        <dbReference type="Proteomes" id="UP000003922"/>
    </source>
</evidence>
<evidence type="ECO:0000313" key="7">
    <source>
        <dbReference type="EMBL" id="EAM50089.1"/>
    </source>
</evidence>
<evidence type="ECO:0000256" key="4">
    <source>
        <dbReference type="ARBA" id="ARBA00022691"/>
    </source>
</evidence>
<reference evidence="7" key="3">
    <citation type="submission" date="2016-12" db="EMBL/GenBank/DDBJ databases">
        <title>Annotation of the draft genome assembly of Crocosphaera watsonii WH 8501.</title>
        <authorList>
            <consortium name="US DOE Joint Genome Institute (JGI-ORNL)"/>
            <person name="Larimer F."/>
            <person name="Land M."/>
        </authorList>
    </citation>
    <scope>NUCLEOTIDE SEQUENCE</scope>
    <source>
        <strain evidence="7">WH 8501</strain>
    </source>
</reference>
<dbReference type="PANTHER" id="PTHR42786:SF2">
    <property type="entry name" value="TRNA (CYTIDINE_URIDINE-2'-O-)-METHYLTRANSFERASE TRMJ"/>
    <property type="match status" value="1"/>
</dbReference>
<comment type="catalytic activity">
    <reaction evidence="5">
        <text>uridine(32) in tRNA + S-adenosyl-L-methionine = 2'-O-methyluridine(32) in tRNA + S-adenosyl-L-homocysteine + H(+)</text>
        <dbReference type="Rhea" id="RHEA:42936"/>
        <dbReference type="Rhea" id="RHEA-COMP:10107"/>
        <dbReference type="Rhea" id="RHEA-COMP:10290"/>
        <dbReference type="ChEBI" id="CHEBI:15378"/>
        <dbReference type="ChEBI" id="CHEBI:57856"/>
        <dbReference type="ChEBI" id="CHEBI:59789"/>
        <dbReference type="ChEBI" id="CHEBI:65315"/>
        <dbReference type="ChEBI" id="CHEBI:74478"/>
        <dbReference type="EC" id="2.1.1.200"/>
    </reaction>
</comment>
<dbReference type="CDD" id="cd18093">
    <property type="entry name" value="SpoU-like_TrmJ"/>
    <property type="match status" value="1"/>
</dbReference>
<evidence type="ECO:0000256" key="5">
    <source>
        <dbReference type="RuleBase" id="RU362024"/>
    </source>
</evidence>
<organism evidence="7 8">
    <name type="scientific">Crocosphaera watsonii WH 8501</name>
    <dbReference type="NCBI Taxonomy" id="165597"/>
    <lineage>
        <taxon>Bacteria</taxon>
        <taxon>Bacillati</taxon>
        <taxon>Cyanobacteriota</taxon>
        <taxon>Cyanophyceae</taxon>
        <taxon>Oscillatoriophycideae</taxon>
        <taxon>Chroococcales</taxon>
        <taxon>Aphanothecaceae</taxon>
        <taxon>Crocosphaera</taxon>
    </lineage>
</organism>
<evidence type="ECO:0000256" key="3">
    <source>
        <dbReference type="ARBA" id="ARBA00022679"/>
    </source>
</evidence>
<keyword evidence="5" id="KW-0819">tRNA processing</keyword>
<dbReference type="GO" id="GO:0003723">
    <property type="term" value="F:RNA binding"/>
    <property type="evidence" value="ECO:0007669"/>
    <property type="project" value="InterPro"/>
</dbReference>
<name>Q4C1Q1_CROWT</name>
<comment type="similarity">
    <text evidence="1">Belongs to the class IV-like SAM-binding methyltransferase superfamily. RNA methyltransferase TrmH family.</text>
</comment>